<organism evidence="7 8">
    <name type="scientific">Nezara viridula</name>
    <name type="common">Southern green stink bug</name>
    <name type="synonym">Cimex viridulus</name>
    <dbReference type="NCBI Taxonomy" id="85310"/>
    <lineage>
        <taxon>Eukaryota</taxon>
        <taxon>Metazoa</taxon>
        <taxon>Ecdysozoa</taxon>
        <taxon>Arthropoda</taxon>
        <taxon>Hexapoda</taxon>
        <taxon>Insecta</taxon>
        <taxon>Pterygota</taxon>
        <taxon>Neoptera</taxon>
        <taxon>Paraneoptera</taxon>
        <taxon>Hemiptera</taxon>
        <taxon>Heteroptera</taxon>
        <taxon>Panheteroptera</taxon>
        <taxon>Pentatomomorpha</taxon>
        <taxon>Pentatomoidea</taxon>
        <taxon>Pentatomidae</taxon>
        <taxon>Pentatominae</taxon>
        <taxon>Nezara</taxon>
    </lineage>
</organism>
<evidence type="ECO:0000256" key="4">
    <source>
        <dbReference type="RuleBase" id="RU361277"/>
    </source>
</evidence>
<keyword evidence="2 4" id="KW-0862">Zinc</keyword>
<dbReference type="PANTHER" id="PTHR43401">
    <property type="entry name" value="L-THREONINE 3-DEHYDROGENASE"/>
    <property type="match status" value="1"/>
</dbReference>
<evidence type="ECO:0000313" key="8">
    <source>
        <dbReference type="Proteomes" id="UP001152798"/>
    </source>
</evidence>
<proteinExistence type="inferred from homology"/>
<dbReference type="SUPFAM" id="SSF51735">
    <property type="entry name" value="NAD(P)-binding Rossmann-fold domains"/>
    <property type="match status" value="1"/>
</dbReference>
<dbReference type="Gene3D" id="3.90.180.10">
    <property type="entry name" value="Medium-chain alcohol dehydrogenases, catalytic domain"/>
    <property type="match status" value="1"/>
</dbReference>
<dbReference type="GO" id="GO:0008270">
    <property type="term" value="F:zinc ion binding"/>
    <property type="evidence" value="ECO:0007669"/>
    <property type="project" value="InterPro"/>
</dbReference>
<evidence type="ECO:0000259" key="5">
    <source>
        <dbReference type="Pfam" id="PF00107"/>
    </source>
</evidence>
<dbReference type="OrthoDB" id="3941538at2759"/>
<dbReference type="InterPro" id="IPR050129">
    <property type="entry name" value="Zn_alcohol_dh"/>
</dbReference>
<dbReference type="GO" id="GO:0016491">
    <property type="term" value="F:oxidoreductase activity"/>
    <property type="evidence" value="ECO:0007669"/>
    <property type="project" value="UniProtKB-KW"/>
</dbReference>
<dbReference type="PANTHER" id="PTHR43401:SF2">
    <property type="entry name" value="L-THREONINE 3-DEHYDROGENASE"/>
    <property type="match status" value="1"/>
</dbReference>
<dbReference type="InterPro" id="IPR013149">
    <property type="entry name" value="ADH-like_C"/>
</dbReference>
<dbReference type="InterPro" id="IPR002328">
    <property type="entry name" value="ADH_Zn_CS"/>
</dbReference>
<evidence type="ECO:0000313" key="7">
    <source>
        <dbReference type="EMBL" id="CAH1389825.1"/>
    </source>
</evidence>
<keyword evidence="8" id="KW-1185">Reference proteome</keyword>
<comment type="cofactor">
    <cofactor evidence="4">
        <name>Zn(2+)</name>
        <dbReference type="ChEBI" id="CHEBI:29105"/>
    </cofactor>
</comment>
<gene>
    <name evidence="7" type="ORF">NEZAVI_LOCUS1131</name>
</gene>
<name>A0A9P0E2R0_NEZVI</name>
<reference evidence="7" key="1">
    <citation type="submission" date="2022-01" db="EMBL/GenBank/DDBJ databases">
        <authorList>
            <person name="King R."/>
        </authorList>
    </citation>
    <scope>NUCLEOTIDE SEQUENCE</scope>
</reference>
<evidence type="ECO:0000256" key="3">
    <source>
        <dbReference type="ARBA" id="ARBA00023002"/>
    </source>
</evidence>
<dbReference type="Pfam" id="PF00107">
    <property type="entry name" value="ADH_zinc_N"/>
    <property type="match status" value="1"/>
</dbReference>
<dbReference type="Gene3D" id="3.40.50.720">
    <property type="entry name" value="NAD(P)-binding Rossmann-like Domain"/>
    <property type="match status" value="1"/>
</dbReference>
<evidence type="ECO:0008006" key="9">
    <source>
        <dbReference type="Google" id="ProtNLM"/>
    </source>
</evidence>
<dbReference type="Proteomes" id="UP001152798">
    <property type="component" value="Chromosome 1"/>
</dbReference>
<accession>A0A9P0E2R0</accession>
<dbReference type="EMBL" id="OV725077">
    <property type="protein sequence ID" value="CAH1389825.1"/>
    <property type="molecule type" value="Genomic_DNA"/>
</dbReference>
<sequence length="348" mass="38104">MEALQFDPQKKVLSLVQHEKPKITSDDELIVEVAYAGLCGTDIHIIGGEFPCSKKPVILGHEFSGVVREIGAGVNHVRVGDKVVIDPQSWCTTCEYCTTARYHLCINGGVDFATGISVNGGWAKFSKVRARQVYKIPPGLTLKQAALCEPISCVVWGLERGVSNVPVGAKVLITGAGIIGNIWCIILHHLGHRKVTVVEPMEDRRIINKGLGTGFECLDPAELKRKYTSEEFDLAIECSGNATATEQALNSLRASGKLCIFGVASPHSKITISPYEIYKKELTIIGSNINPFSMKKAIDLMEALDKKFLDIEKLGVNEYKLNEYQTGLEMLKKGAIAKVMFQIGTKLE</sequence>
<evidence type="ECO:0000259" key="6">
    <source>
        <dbReference type="Pfam" id="PF08240"/>
    </source>
</evidence>
<keyword evidence="3" id="KW-0560">Oxidoreductase</keyword>
<dbReference type="PROSITE" id="PS00059">
    <property type="entry name" value="ADH_ZINC"/>
    <property type="match status" value="1"/>
</dbReference>
<dbReference type="SUPFAM" id="SSF50129">
    <property type="entry name" value="GroES-like"/>
    <property type="match status" value="1"/>
</dbReference>
<keyword evidence="1 4" id="KW-0479">Metal-binding</keyword>
<dbReference type="InterPro" id="IPR013154">
    <property type="entry name" value="ADH-like_N"/>
</dbReference>
<dbReference type="Pfam" id="PF08240">
    <property type="entry name" value="ADH_N"/>
    <property type="match status" value="1"/>
</dbReference>
<dbReference type="AlphaFoldDB" id="A0A9P0E2R0"/>
<evidence type="ECO:0000256" key="2">
    <source>
        <dbReference type="ARBA" id="ARBA00022833"/>
    </source>
</evidence>
<dbReference type="InterPro" id="IPR036291">
    <property type="entry name" value="NAD(P)-bd_dom_sf"/>
</dbReference>
<evidence type="ECO:0000256" key="1">
    <source>
        <dbReference type="ARBA" id="ARBA00022723"/>
    </source>
</evidence>
<comment type="similarity">
    <text evidence="4">Belongs to the zinc-containing alcohol dehydrogenase family.</text>
</comment>
<dbReference type="InterPro" id="IPR011032">
    <property type="entry name" value="GroES-like_sf"/>
</dbReference>
<feature type="domain" description="Alcohol dehydrogenase-like C-terminal" evidence="5">
    <location>
        <begin position="179"/>
        <end position="302"/>
    </location>
</feature>
<feature type="domain" description="Alcohol dehydrogenase-like N-terminal" evidence="6">
    <location>
        <begin position="26"/>
        <end position="137"/>
    </location>
</feature>
<protein>
    <recommendedName>
        <fullName evidence="9">Enoyl reductase (ER) domain-containing protein</fullName>
    </recommendedName>
</protein>